<organism evidence="6 7">
    <name type="scientific">Candidatus Methylacidithermus pantelleriae</name>
    <dbReference type="NCBI Taxonomy" id="2744239"/>
    <lineage>
        <taxon>Bacteria</taxon>
        <taxon>Pseudomonadati</taxon>
        <taxon>Verrucomicrobiota</taxon>
        <taxon>Methylacidiphilae</taxon>
        <taxon>Methylacidiphilales</taxon>
        <taxon>Methylacidiphilaceae</taxon>
        <taxon>Candidatus Methylacidithermus</taxon>
    </lineage>
</organism>
<keyword evidence="6" id="KW-0456">Lyase</keyword>
<keyword evidence="7" id="KW-1185">Reference proteome</keyword>
<dbReference type="HAMAP" id="MF_00859">
    <property type="entry name" value="RuBisCO_S_bact"/>
    <property type="match status" value="1"/>
</dbReference>
<dbReference type="Pfam" id="PF00101">
    <property type="entry name" value="RuBisCO_small"/>
    <property type="match status" value="1"/>
</dbReference>
<dbReference type="InterPro" id="IPR000894">
    <property type="entry name" value="RuBisCO_ssu_dom"/>
</dbReference>
<comment type="function">
    <text evidence="4">RuBisCO catalyzes two reactions: the carboxylation of D-ribulose 1,5-bisphosphate, the primary event in carbon dioxide fixation, as well as the oxidative fragmentation of the pentose substrate. Both reactions occur simultaneously and in competition at the same active site. Although the small subunit is not catalytic it is essential for maximal activity.</text>
</comment>
<name>A0A8J2BJY7_9BACT</name>
<reference evidence="6" key="1">
    <citation type="submission" date="2021-02" db="EMBL/GenBank/DDBJ databases">
        <authorList>
            <person name="Cremers G."/>
            <person name="Picone N."/>
        </authorList>
    </citation>
    <scope>NUCLEOTIDE SEQUENCE</scope>
    <source>
        <strain evidence="6">PQ17</strain>
    </source>
</reference>
<comment type="miscellaneous">
    <text evidence="4">The basic functional RuBisCO is composed of a large chain homodimer in a 'head-to-tail' conformation. In form I RuBisCO this homodimer is arranged in a barrel-like tetramer with the small subunits forming a tetrameric 'cap' on each end of the 'barrel'.</text>
</comment>
<dbReference type="PANTHER" id="PTHR31262:SF23">
    <property type="entry name" value="RIBULOSE BISPHOSPHATE CARBOXYLASE SMALL SUBUNIT"/>
    <property type="match status" value="1"/>
</dbReference>
<evidence type="ECO:0000256" key="3">
    <source>
        <dbReference type="ARBA" id="ARBA00038826"/>
    </source>
</evidence>
<dbReference type="GO" id="GO:0019253">
    <property type="term" value="P:reductive pentose-phosphate cycle"/>
    <property type="evidence" value="ECO:0007669"/>
    <property type="project" value="UniProtKB-UniRule"/>
</dbReference>
<dbReference type="EMBL" id="CAJNOB010000002">
    <property type="protein sequence ID" value="CAF0691405.1"/>
    <property type="molecule type" value="Genomic_DNA"/>
</dbReference>
<proteinExistence type="inferred from homology"/>
<feature type="domain" description="Ribulose bisphosphate carboxylase small subunit" evidence="5">
    <location>
        <begin position="5"/>
        <end position="104"/>
    </location>
</feature>
<dbReference type="SUPFAM" id="SSF55239">
    <property type="entry name" value="RuBisCO, small subunit"/>
    <property type="match status" value="1"/>
</dbReference>
<gene>
    <name evidence="4 6" type="primary">cbbS</name>
    <name evidence="6" type="ORF">MPNT_100035</name>
</gene>
<dbReference type="GO" id="GO:0016984">
    <property type="term" value="F:ribulose-bisphosphate carboxylase activity"/>
    <property type="evidence" value="ECO:0007669"/>
    <property type="project" value="UniProtKB-UniRule"/>
</dbReference>
<protein>
    <recommendedName>
        <fullName evidence="4">Ribulose bisphosphate carboxylase small subunit</fullName>
        <shortName evidence="4">RuBisCO small subunit</shortName>
    </recommendedName>
</protein>
<sequence>MIRVTQGTFSYLPDFTDEEIRAQVEYCIRNRWAVSIEHTDDIHPRNVYWEMYGLPFFDLTSADPVMERLAQCRREFPNHYIRVLGFDSRRTRATILLSFIVQRPKEEPGFRMERLDYQDRQIKYSLHPYAKDRPRGYAGNEKGVG</sequence>
<keyword evidence="1 4" id="KW-0113">Calvin cycle</keyword>
<dbReference type="SMART" id="SM00961">
    <property type="entry name" value="RuBisCO_small"/>
    <property type="match status" value="1"/>
</dbReference>
<evidence type="ECO:0000313" key="7">
    <source>
        <dbReference type="Proteomes" id="UP000663859"/>
    </source>
</evidence>
<dbReference type="CDD" id="cd03527">
    <property type="entry name" value="RuBisCO_small"/>
    <property type="match status" value="1"/>
</dbReference>
<evidence type="ECO:0000259" key="5">
    <source>
        <dbReference type="SMART" id="SM00961"/>
    </source>
</evidence>
<dbReference type="Proteomes" id="UP000663859">
    <property type="component" value="Unassembled WGS sequence"/>
</dbReference>
<comment type="caution">
    <text evidence="6">The sequence shown here is derived from an EMBL/GenBank/DDBJ whole genome shotgun (WGS) entry which is preliminary data.</text>
</comment>
<dbReference type="InterPro" id="IPR024681">
    <property type="entry name" value="RuBisCO_ssu"/>
</dbReference>
<keyword evidence="2 4" id="KW-0120">Carbon dioxide fixation</keyword>
<evidence type="ECO:0000256" key="2">
    <source>
        <dbReference type="ARBA" id="ARBA00023300"/>
    </source>
</evidence>
<dbReference type="PANTHER" id="PTHR31262">
    <property type="entry name" value="RIBULOSE BISPHOSPHATE CARBOXYLASE SMALL CHAIN 1, CHLOROPLASTIC"/>
    <property type="match status" value="1"/>
</dbReference>
<dbReference type="Gene3D" id="3.30.190.10">
    <property type="entry name" value="Ribulose bisphosphate carboxylase, small subunit"/>
    <property type="match status" value="1"/>
</dbReference>
<dbReference type="AlphaFoldDB" id="A0A8J2BJY7"/>
<comment type="subunit">
    <text evidence="3 4">Heterohexadecamer of 8 large and 8 small subunits.</text>
</comment>
<dbReference type="InterPro" id="IPR036385">
    <property type="entry name" value="RuBisCO_ssu_sf"/>
</dbReference>
<evidence type="ECO:0000256" key="1">
    <source>
        <dbReference type="ARBA" id="ARBA00022567"/>
    </source>
</evidence>
<evidence type="ECO:0000313" key="6">
    <source>
        <dbReference type="EMBL" id="CAF0691405.1"/>
    </source>
</evidence>
<evidence type="ECO:0000256" key="4">
    <source>
        <dbReference type="HAMAP-Rule" id="MF_00859"/>
    </source>
</evidence>
<comment type="similarity">
    <text evidence="4">Belongs to the RuBisCO small chain family.</text>
</comment>
<accession>A0A8J2BJY7</accession>